<dbReference type="Gene3D" id="3.10.50.40">
    <property type="match status" value="1"/>
</dbReference>
<evidence type="ECO:0000256" key="2">
    <source>
        <dbReference type="ARBA" id="ARBA00006577"/>
    </source>
</evidence>
<dbReference type="RefSeq" id="WP_241447555.1">
    <property type="nucleotide sequence ID" value="NZ_JAKZHW010000002.1"/>
</dbReference>
<dbReference type="InterPro" id="IPR001179">
    <property type="entry name" value="PPIase_FKBP_dom"/>
</dbReference>
<evidence type="ECO:0000256" key="8">
    <source>
        <dbReference type="SAM" id="Phobius"/>
    </source>
</evidence>
<keyword evidence="8" id="KW-1133">Transmembrane helix</keyword>
<keyword evidence="8" id="KW-0472">Membrane</keyword>
<feature type="domain" description="PPIase FKBP-type" evidence="9">
    <location>
        <begin position="66"/>
        <end position="153"/>
    </location>
</feature>
<keyword evidence="8" id="KW-0812">Transmembrane</keyword>
<feature type="transmembrane region" description="Helical" evidence="8">
    <location>
        <begin position="20"/>
        <end position="38"/>
    </location>
</feature>
<gene>
    <name evidence="10" type="ORF">LZ016_11170</name>
</gene>
<dbReference type="InterPro" id="IPR046357">
    <property type="entry name" value="PPIase_dom_sf"/>
</dbReference>
<evidence type="ECO:0000259" key="9">
    <source>
        <dbReference type="PROSITE" id="PS50059"/>
    </source>
</evidence>
<feature type="region of interest" description="Disordered" evidence="7">
    <location>
        <begin position="159"/>
        <end position="196"/>
    </location>
</feature>
<evidence type="ECO:0000313" key="10">
    <source>
        <dbReference type="EMBL" id="MCH8616656.1"/>
    </source>
</evidence>
<comment type="catalytic activity">
    <reaction evidence="1 5 6">
        <text>[protein]-peptidylproline (omega=180) = [protein]-peptidylproline (omega=0)</text>
        <dbReference type="Rhea" id="RHEA:16237"/>
        <dbReference type="Rhea" id="RHEA-COMP:10747"/>
        <dbReference type="Rhea" id="RHEA-COMP:10748"/>
        <dbReference type="ChEBI" id="CHEBI:83833"/>
        <dbReference type="ChEBI" id="CHEBI:83834"/>
        <dbReference type="EC" id="5.2.1.8"/>
    </reaction>
</comment>
<reference evidence="10 11" key="1">
    <citation type="submission" date="2022-03" db="EMBL/GenBank/DDBJ databases">
        <authorList>
            <person name="Jo J.-H."/>
            <person name="Im W.-T."/>
        </authorList>
    </citation>
    <scope>NUCLEOTIDE SEQUENCE [LARGE SCALE GENOMIC DNA]</scope>
    <source>
        <strain evidence="10 11">SM33</strain>
    </source>
</reference>
<dbReference type="GO" id="GO:0003755">
    <property type="term" value="F:peptidyl-prolyl cis-trans isomerase activity"/>
    <property type="evidence" value="ECO:0007669"/>
    <property type="project" value="UniProtKB-EC"/>
</dbReference>
<feature type="compositionally biased region" description="Pro residues" evidence="7">
    <location>
        <begin position="171"/>
        <end position="196"/>
    </location>
</feature>
<protein>
    <recommendedName>
        <fullName evidence="6">Peptidyl-prolyl cis-trans isomerase</fullName>
        <ecNumber evidence="6">5.2.1.8</ecNumber>
    </recommendedName>
</protein>
<dbReference type="SUPFAM" id="SSF54534">
    <property type="entry name" value="FKBP-like"/>
    <property type="match status" value="1"/>
</dbReference>
<organism evidence="10 11">
    <name type="scientific">Sphingomonas telluris</name>
    <dbReference type="NCBI Taxonomy" id="2907998"/>
    <lineage>
        <taxon>Bacteria</taxon>
        <taxon>Pseudomonadati</taxon>
        <taxon>Pseudomonadota</taxon>
        <taxon>Alphaproteobacteria</taxon>
        <taxon>Sphingomonadales</taxon>
        <taxon>Sphingomonadaceae</taxon>
        <taxon>Sphingomonas</taxon>
    </lineage>
</organism>
<comment type="caution">
    <text evidence="10">The sequence shown here is derived from an EMBL/GenBank/DDBJ whole genome shotgun (WGS) entry which is preliminary data.</text>
</comment>
<dbReference type="EC" id="5.2.1.8" evidence="6"/>
<evidence type="ECO:0000313" key="11">
    <source>
        <dbReference type="Proteomes" id="UP001203058"/>
    </source>
</evidence>
<dbReference type="Pfam" id="PF00254">
    <property type="entry name" value="FKBP_C"/>
    <property type="match status" value="1"/>
</dbReference>
<evidence type="ECO:0000256" key="1">
    <source>
        <dbReference type="ARBA" id="ARBA00000971"/>
    </source>
</evidence>
<keyword evidence="3 5" id="KW-0697">Rotamase</keyword>
<sequence>MSVSETANRPEHRGRGLKTWLALLAVIVAGVAVAWLGASPLRGETTPTGVVIRTVKAGEGPFIQAQDGVMVEYEGRLPDGTVFDDSARHGGPQPMIAGQVIPGFAEALSKMQKGGKYKIHIPGKEAYGENPPPGSPFGPNADLDFDVHIVQIVPNAALMAGAPGAGGEPQAAPPEGQPQPEAQLPPQPEAQPQPQQ</sequence>
<name>A0ABS9VNU7_9SPHN</name>
<dbReference type="PROSITE" id="PS50059">
    <property type="entry name" value="FKBP_PPIASE"/>
    <property type="match status" value="1"/>
</dbReference>
<evidence type="ECO:0000256" key="5">
    <source>
        <dbReference type="PROSITE-ProRule" id="PRU00277"/>
    </source>
</evidence>
<dbReference type="PANTHER" id="PTHR43811">
    <property type="entry name" value="FKBP-TYPE PEPTIDYL-PROLYL CIS-TRANS ISOMERASE FKPA"/>
    <property type="match status" value="1"/>
</dbReference>
<proteinExistence type="inferred from homology"/>
<feature type="compositionally biased region" description="Low complexity" evidence="7">
    <location>
        <begin position="159"/>
        <end position="170"/>
    </location>
</feature>
<dbReference type="EMBL" id="JAKZHW010000002">
    <property type="protein sequence ID" value="MCH8616656.1"/>
    <property type="molecule type" value="Genomic_DNA"/>
</dbReference>
<accession>A0ABS9VNU7</accession>
<keyword evidence="11" id="KW-1185">Reference proteome</keyword>
<evidence type="ECO:0000256" key="3">
    <source>
        <dbReference type="ARBA" id="ARBA00023110"/>
    </source>
</evidence>
<evidence type="ECO:0000256" key="7">
    <source>
        <dbReference type="SAM" id="MobiDB-lite"/>
    </source>
</evidence>
<comment type="similarity">
    <text evidence="2 6">Belongs to the FKBP-type PPIase family.</text>
</comment>
<dbReference type="Proteomes" id="UP001203058">
    <property type="component" value="Unassembled WGS sequence"/>
</dbReference>
<evidence type="ECO:0000256" key="4">
    <source>
        <dbReference type="ARBA" id="ARBA00023235"/>
    </source>
</evidence>
<dbReference type="PANTHER" id="PTHR43811:SF57">
    <property type="entry name" value="FKBP-TYPE PEPTIDYL-PROLYL CIS-TRANS ISOMERASE FKPA-RELATED"/>
    <property type="match status" value="1"/>
</dbReference>
<keyword evidence="4 5" id="KW-0413">Isomerase</keyword>
<evidence type="ECO:0000256" key="6">
    <source>
        <dbReference type="RuleBase" id="RU003915"/>
    </source>
</evidence>